<dbReference type="Gramene" id="KRH43769">
    <property type="protein sequence ID" value="KRH43769"/>
    <property type="gene ID" value="GLYMA_08G170600"/>
</dbReference>
<dbReference type="STRING" id="3847.A0A0R0ITA7"/>
<evidence type="ECO:0000313" key="1">
    <source>
        <dbReference type="EMBL" id="KRH43769.1"/>
    </source>
</evidence>
<reference evidence="1 2" key="1">
    <citation type="journal article" date="2010" name="Nature">
        <title>Genome sequence of the palaeopolyploid soybean.</title>
        <authorList>
            <person name="Schmutz J."/>
            <person name="Cannon S.B."/>
            <person name="Schlueter J."/>
            <person name="Ma J."/>
            <person name="Mitros T."/>
            <person name="Nelson W."/>
            <person name="Hyten D.L."/>
            <person name="Song Q."/>
            <person name="Thelen J.J."/>
            <person name="Cheng J."/>
            <person name="Xu D."/>
            <person name="Hellsten U."/>
            <person name="May G.D."/>
            <person name="Yu Y."/>
            <person name="Sakurai T."/>
            <person name="Umezawa T."/>
            <person name="Bhattacharyya M.K."/>
            <person name="Sandhu D."/>
            <person name="Valliyodan B."/>
            <person name="Lindquist E."/>
            <person name="Peto M."/>
            <person name="Grant D."/>
            <person name="Shu S."/>
            <person name="Goodstein D."/>
            <person name="Barry K."/>
            <person name="Futrell-Griggs M."/>
            <person name="Abernathy B."/>
            <person name="Du J."/>
            <person name="Tian Z."/>
            <person name="Zhu L."/>
            <person name="Gill N."/>
            <person name="Joshi T."/>
            <person name="Libault M."/>
            <person name="Sethuraman A."/>
            <person name="Zhang X.-C."/>
            <person name="Shinozaki K."/>
            <person name="Nguyen H.T."/>
            <person name="Wing R.A."/>
            <person name="Cregan P."/>
            <person name="Specht J."/>
            <person name="Grimwood J."/>
            <person name="Rokhsar D."/>
            <person name="Stacey G."/>
            <person name="Shoemaker R.C."/>
            <person name="Jackson S.A."/>
        </authorList>
    </citation>
    <scope>NUCLEOTIDE SEQUENCE</scope>
    <source>
        <strain evidence="2">cv. Williams 82</strain>
        <tissue evidence="1">Callus</tissue>
    </source>
</reference>
<gene>
    <name evidence="1" type="ORF">GLYMA_08G170600</name>
</gene>
<name>A0A0R0ITA7_SOYBN</name>
<organism evidence="1">
    <name type="scientific">Glycine max</name>
    <name type="common">Soybean</name>
    <name type="synonym">Glycine hispida</name>
    <dbReference type="NCBI Taxonomy" id="3847"/>
    <lineage>
        <taxon>Eukaryota</taxon>
        <taxon>Viridiplantae</taxon>
        <taxon>Streptophyta</taxon>
        <taxon>Embryophyta</taxon>
        <taxon>Tracheophyta</taxon>
        <taxon>Spermatophyta</taxon>
        <taxon>Magnoliopsida</taxon>
        <taxon>eudicotyledons</taxon>
        <taxon>Gunneridae</taxon>
        <taxon>Pentapetalae</taxon>
        <taxon>rosids</taxon>
        <taxon>fabids</taxon>
        <taxon>Fabales</taxon>
        <taxon>Fabaceae</taxon>
        <taxon>Papilionoideae</taxon>
        <taxon>50 kb inversion clade</taxon>
        <taxon>NPAAA clade</taxon>
        <taxon>indigoferoid/millettioid clade</taxon>
        <taxon>Phaseoleae</taxon>
        <taxon>Glycine</taxon>
        <taxon>Glycine subgen. Soja</taxon>
    </lineage>
</organism>
<protein>
    <submittedName>
        <fullName evidence="1 2">Uncharacterized protein</fullName>
    </submittedName>
</protein>
<dbReference type="EMBL" id="CM000841">
    <property type="protein sequence ID" value="KRH43769.1"/>
    <property type="molecule type" value="Genomic_DNA"/>
</dbReference>
<proteinExistence type="predicted"/>
<reference evidence="1" key="3">
    <citation type="submission" date="2018-07" db="EMBL/GenBank/DDBJ databases">
        <title>WGS assembly of Glycine max.</title>
        <authorList>
            <person name="Schmutz J."/>
            <person name="Cannon S."/>
            <person name="Schlueter J."/>
            <person name="Ma J."/>
            <person name="Mitros T."/>
            <person name="Nelson W."/>
            <person name="Hyten D."/>
            <person name="Song Q."/>
            <person name="Thelen J."/>
            <person name="Cheng J."/>
            <person name="Xu D."/>
            <person name="Hellsten U."/>
            <person name="May G."/>
            <person name="Yu Y."/>
            <person name="Sakurai T."/>
            <person name="Umezawa T."/>
            <person name="Bhattacharyya M."/>
            <person name="Sandhu D."/>
            <person name="Valliyodan B."/>
            <person name="Lindquist E."/>
            <person name="Peto M."/>
            <person name="Grant D."/>
            <person name="Shu S."/>
            <person name="Goodstein D."/>
            <person name="Barry K."/>
            <person name="Futrell-Griggs M."/>
            <person name="Abernathy B."/>
            <person name="Du J."/>
            <person name="Tian Z."/>
            <person name="Zhu L."/>
            <person name="Gill N."/>
            <person name="Joshi T."/>
            <person name="Libault M."/>
            <person name="Sethuraman A."/>
            <person name="Zhang X."/>
            <person name="Shinozaki K."/>
            <person name="Nguyen H."/>
            <person name="Wing R."/>
            <person name="Cregan P."/>
            <person name="Specht J."/>
            <person name="Grimwood J."/>
            <person name="Rokhsar D."/>
            <person name="Stacey G."/>
            <person name="Shoemaker R."/>
            <person name="Jackson S."/>
        </authorList>
    </citation>
    <scope>NUCLEOTIDE SEQUENCE</scope>
    <source>
        <tissue evidence="1">Callus</tissue>
    </source>
</reference>
<dbReference type="EnsemblPlants" id="KRH43769">
    <property type="protein sequence ID" value="KRH43769"/>
    <property type="gene ID" value="GLYMA_08G170600"/>
</dbReference>
<dbReference type="InParanoid" id="A0A0R0ITA7"/>
<dbReference type="Proteomes" id="UP000008827">
    <property type="component" value="Chromosome 8"/>
</dbReference>
<sequence>MNYIKYIFCCTCNFTAQKGDGILRAKVDASTESVFNKGADNSSIFQYMISGIPTFFFRWLGYTSPRGWQ</sequence>
<accession>A0A0R0ITA7</accession>
<reference evidence="2" key="2">
    <citation type="submission" date="2018-02" db="UniProtKB">
        <authorList>
            <consortium name="EnsemblPlants"/>
        </authorList>
    </citation>
    <scope>IDENTIFICATION</scope>
    <source>
        <strain evidence="2">Williams 82</strain>
    </source>
</reference>
<dbReference type="AlphaFoldDB" id="A0A0R0ITA7"/>
<evidence type="ECO:0000313" key="2">
    <source>
        <dbReference type="EnsemblPlants" id="KRH43769"/>
    </source>
</evidence>
<keyword evidence="3" id="KW-1185">Reference proteome</keyword>
<evidence type="ECO:0000313" key="3">
    <source>
        <dbReference type="Proteomes" id="UP000008827"/>
    </source>
</evidence>